<dbReference type="Pfam" id="PF08872">
    <property type="entry name" value="KGK"/>
    <property type="match status" value="1"/>
</dbReference>
<feature type="compositionally biased region" description="Acidic residues" evidence="1">
    <location>
        <begin position="150"/>
        <end position="184"/>
    </location>
</feature>
<dbReference type="InterPro" id="IPR014971">
    <property type="entry name" value="KGK"/>
</dbReference>
<evidence type="ECO:0000313" key="3">
    <source>
        <dbReference type="Proteomes" id="UP001204953"/>
    </source>
</evidence>
<dbReference type="AlphaFoldDB" id="A0AAE3GUS0"/>
<feature type="compositionally biased region" description="Basic and acidic residues" evidence="1">
    <location>
        <begin position="102"/>
        <end position="115"/>
    </location>
</feature>
<feature type="compositionally biased region" description="Acidic residues" evidence="1">
    <location>
        <begin position="244"/>
        <end position="311"/>
    </location>
</feature>
<sequence>MDKKFEPLSVGEVLSIEESVQILIGHRTFRVGELAEAIRRQLEDGVSGWTQDKNAWFSEDGVPCEVLQFNARGWQKGKVKINLVFCPDESGDEGKPASASSKESETLAADSKDELNLEVSSTSMDDELNLEDSSTSMDDELNLEDSSTSMDDELDLEDSSTSMDDELDLDDDLDLDDSSTSMDDDEFELGFSEVAHEEQKQEAPTEIYSEMEREAAMISADGIDFDDASDDLDDEFDEISQSIEDELEEEEDLTDGEDELLDLGEISTDSDDDLDFGEISDGDDDEFELTDLSSNDDSDDNGTESLLDDVWQDMNKATW</sequence>
<evidence type="ECO:0000313" key="2">
    <source>
        <dbReference type="EMBL" id="MCP2730749.1"/>
    </source>
</evidence>
<gene>
    <name evidence="2" type="ORF">NJ959_20175</name>
</gene>
<feature type="region of interest" description="Disordered" evidence="1">
    <location>
        <begin position="244"/>
        <end position="319"/>
    </location>
</feature>
<keyword evidence="3" id="KW-1185">Reference proteome</keyword>
<reference evidence="2" key="1">
    <citation type="submission" date="2022-06" db="EMBL/GenBank/DDBJ databases">
        <title>New cyanobacteria of genus Symplocastrum in benthos of Lake Baikal.</title>
        <authorList>
            <person name="Sorokovikova E."/>
            <person name="Tikhonova I."/>
            <person name="Krasnopeev A."/>
            <person name="Evseev P."/>
            <person name="Gladkikh A."/>
            <person name="Belykh O."/>
        </authorList>
    </citation>
    <scope>NUCLEOTIDE SEQUENCE</scope>
    <source>
        <strain evidence="2">BBK-W-15</strain>
    </source>
</reference>
<protein>
    <recommendedName>
        <fullName evidence="4">KGK domain protein</fullName>
    </recommendedName>
</protein>
<dbReference type="Proteomes" id="UP001204953">
    <property type="component" value="Unassembled WGS sequence"/>
</dbReference>
<proteinExistence type="predicted"/>
<accession>A0AAE3GUS0</accession>
<organism evidence="2 3">
    <name type="scientific">Limnofasciculus baicalensis BBK-W-15</name>
    <dbReference type="NCBI Taxonomy" id="2699891"/>
    <lineage>
        <taxon>Bacteria</taxon>
        <taxon>Bacillati</taxon>
        <taxon>Cyanobacteriota</taxon>
        <taxon>Cyanophyceae</taxon>
        <taxon>Coleofasciculales</taxon>
        <taxon>Coleofasciculaceae</taxon>
        <taxon>Limnofasciculus</taxon>
        <taxon>Limnofasciculus baicalensis</taxon>
    </lineage>
</organism>
<evidence type="ECO:0008006" key="4">
    <source>
        <dbReference type="Google" id="ProtNLM"/>
    </source>
</evidence>
<feature type="region of interest" description="Disordered" evidence="1">
    <location>
        <begin position="89"/>
        <end position="184"/>
    </location>
</feature>
<dbReference type="RefSeq" id="WP_254013501.1">
    <property type="nucleotide sequence ID" value="NZ_JAMZMM010000236.1"/>
</dbReference>
<name>A0AAE3GUS0_9CYAN</name>
<comment type="caution">
    <text evidence="2">The sequence shown here is derived from an EMBL/GenBank/DDBJ whole genome shotgun (WGS) entry which is preliminary data.</text>
</comment>
<dbReference type="EMBL" id="JAMZMM010000236">
    <property type="protein sequence ID" value="MCP2730749.1"/>
    <property type="molecule type" value="Genomic_DNA"/>
</dbReference>
<evidence type="ECO:0000256" key="1">
    <source>
        <dbReference type="SAM" id="MobiDB-lite"/>
    </source>
</evidence>